<dbReference type="SMART" id="SM00387">
    <property type="entry name" value="HATPase_c"/>
    <property type="match status" value="1"/>
</dbReference>
<dbReference type="InterPro" id="IPR036097">
    <property type="entry name" value="HisK_dim/P_sf"/>
</dbReference>
<dbReference type="PROSITE" id="PS50109">
    <property type="entry name" value="HIS_KIN"/>
    <property type="match status" value="1"/>
</dbReference>
<dbReference type="PANTHER" id="PTHR43047:SF72">
    <property type="entry name" value="OSMOSENSING HISTIDINE PROTEIN KINASE SLN1"/>
    <property type="match status" value="1"/>
</dbReference>
<dbReference type="PROSITE" id="PS50110">
    <property type="entry name" value="RESPONSE_REGULATORY"/>
    <property type="match status" value="1"/>
</dbReference>
<keyword evidence="5 9" id="KW-0418">Kinase</keyword>
<name>A0A2L0F5B9_SORCE</name>
<dbReference type="CDD" id="cd00082">
    <property type="entry name" value="HisKA"/>
    <property type="match status" value="1"/>
</dbReference>
<feature type="modified residue" description="4-aspartylphosphate" evidence="6">
    <location>
        <position position="100"/>
    </location>
</feature>
<dbReference type="Gene3D" id="1.10.287.130">
    <property type="match status" value="1"/>
</dbReference>
<dbReference type="Gene3D" id="3.30.565.10">
    <property type="entry name" value="Histidine kinase-like ATPase, C-terminal domain"/>
    <property type="match status" value="1"/>
</dbReference>
<dbReference type="PRINTS" id="PR00344">
    <property type="entry name" value="BCTRLSENSOR"/>
</dbReference>
<evidence type="ECO:0000256" key="6">
    <source>
        <dbReference type="PROSITE-ProRule" id="PRU00169"/>
    </source>
</evidence>
<dbReference type="InterPro" id="IPR011006">
    <property type="entry name" value="CheY-like_superfamily"/>
</dbReference>
<evidence type="ECO:0000256" key="2">
    <source>
        <dbReference type="ARBA" id="ARBA00012438"/>
    </source>
</evidence>
<dbReference type="PANTHER" id="PTHR43047">
    <property type="entry name" value="TWO-COMPONENT HISTIDINE PROTEIN KINASE"/>
    <property type="match status" value="1"/>
</dbReference>
<dbReference type="Proteomes" id="UP000238348">
    <property type="component" value="Chromosome"/>
</dbReference>
<dbReference type="SUPFAM" id="SSF52172">
    <property type="entry name" value="CheY-like"/>
    <property type="match status" value="1"/>
</dbReference>
<dbReference type="SMART" id="SM00388">
    <property type="entry name" value="HisKA"/>
    <property type="match status" value="1"/>
</dbReference>
<dbReference type="GO" id="GO:0000155">
    <property type="term" value="F:phosphorelay sensor kinase activity"/>
    <property type="evidence" value="ECO:0007669"/>
    <property type="project" value="InterPro"/>
</dbReference>
<feature type="domain" description="Response regulatory" evidence="8">
    <location>
        <begin position="51"/>
        <end position="167"/>
    </location>
</feature>
<dbReference type="InterPro" id="IPR005467">
    <property type="entry name" value="His_kinase_dom"/>
</dbReference>
<evidence type="ECO:0000259" key="7">
    <source>
        <dbReference type="PROSITE" id="PS50109"/>
    </source>
</evidence>
<dbReference type="GO" id="GO:0009927">
    <property type="term" value="F:histidine phosphotransfer kinase activity"/>
    <property type="evidence" value="ECO:0007669"/>
    <property type="project" value="TreeGrafter"/>
</dbReference>
<dbReference type="SUPFAM" id="SSF55874">
    <property type="entry name" value="ATPase domain of HSP90 chaperone/DNA topoisomerase II/histidine kinase"/>
    <property type="match status" value="1"/>
</dbReference>
<dbReference type="SUPFAM" id="SSF47384">
    <property type="entry name" value="Homodimeric domain of signal transducing histidine kinase"/>
    <property type="match status" value="1"/>
</dbReference>
<dbReference type="CDD" id="cd00075">
    <property type="entry name" value="HATPase"/>
    <property type="match status" value="1"/>
</dbReference>
<dbReference type="Gene3D" id="3.40.50.2300">
    <property type="match status" value="1"/>
</dbReference>
<evidence type="ECO:0000256" key="5">
    <source>
        <dbReference type="ARBA" id="ARBA00022777"/>
    </source>
</evidence>
<protein>
    <recommendedName>
        <fullName evidence="2">histidine kinase</fullName>
        <ecNumber evidence="2">2.7.13.3</ecNumber>
    </recommendedName>
</protein>
<evidence type="ECO:0000256" key="4">
    <source>
        <dbReference type="ARBA" id="ARBA00022679"/>
    </source>
</evidence>
<keyword evidence="4 9" id="KW-0808">Transferase</keyword>
<dbReference type="InterPro" id="IPR003594">
    <property type="entry name" value="HATPase_dom"/>
</dbReference>
<sequence>MSAAPRTTGAAWTGAGAAALPASALWMDQGPSVTLASAIEGAMEQQEPRAKVLVVDDNEQNRALAQATLEDEGYEVVLAETGQEGIRLFERHAPACVLLDVRMPGMDGFAVCARIRSLPGGAATPILFLTALRDVDTFDSALRAGGDDFLTKPVRPAELLARVQTALRLLRLGAELREHVEVVRQQRDALMRLQLQKEQLTAFVVHDLKNPVSSMDLHAQFLLRDRALSEPARDSARHIREQARSLLRLIYNLLDISKSEEGHLAPERARVDLRALVLEVLAALEIAASTQGLALKEAVEVPGVLADPDLLRRAIENLVENAIHHAPAGTAVTVSAARAGAAVEVRVADAGPGVPAEMHARIFDRFVQLGGGEQAAHRAGRGLGLTFCKMAVEAHGGRIWVEDNAPGAVFCMRFPDDT</sequence>
<feature type="domain" description="Histidine kinase" evidence="7">
    <location>
        <begin position="203"/>
        <end position="418"/>
    </location>
</feature>
<evidence type="ECO:0000256" key="1">
    <source>
        <dbReference type="ARBA" id="ARBA00000085"/>
    </source>
</evidence>
<dbReference type="InterPro" id="IPR004358">
    <property type="entry name" value="Sig_transdc_His_kin-like_C"/>
</dbReference>
<evidence type="ECO:0000256" key="3">
    <source>
        <dbReference type="ARBA" id="ARBA00022553"/>
    </source>
</evidence>
<dbReference type="InterPro" id="IPR036890">
    <property type="entry name" value="HATPase_C_sf"/>
</dbReference>
<accession>A0A2L0F5B9</accession>
<evidence type="ECO:0000313" key="10">
    <source>
        <dbReference type="Proteomes" id="UP000238348"/>
    </source>
</evidence>
<dbReference type="GO" id="GO:0005886">
    <property type="term" value="C:plasma membrane"/>
    <property type="evidence" value="ECO:0007669"/>
    <property type="project" value="TreeGrafter"/>
</dbReference>
<keyword evidence="3 6" id="KW-0597">Phosphoprotein</keyword>
<dbReference type="Pfam" id="PF00072">
    <property type="entry name" value="Response_reg"/>
    <property type="match status" value="1"/>
</dbReference>
<dbReference type="AlphaFoldDB" id="A0A2L0F5B9"/>
<dbReference type="EMBL" id="CP012673">
    <property type="protein sequence ID" value="AUX46774.1"/>
    <property type="molecule type" value="Genomic_DNA"/>
</dbReference>
<evidence type="ECO:0000313" key="9">
    <source>
        <dbReference type="EMBL" id="AUX46774.1"/>
    </source>
</evidence>
<reference evidence="9 10" key="1">
    <citation type="submission" date="2015-09" db="EMBL/GenBank/DDBJ databases">
        <title>Sorangium comparison.</title>
        <authorList>
            <person name="Zaburannyi N."/>
            <person name="Bunk B."/>
            <person name="Overmann J."/>
            <person name="Mueller R."/>
        </authorList>
    </citation>
    <scope>NUCLEOTIDE SEQUENCE [LARGE SCALE GENOMIC DNA]</scope>
    <source>
        <strain evidence="9 10">So ce26</strain>
    </source>
</reference>
<dbReference type="InterPro" id="IPR003661">
    <property type="entry name" value="HisK_dim/P_dom"/>
</dbReference>
<proteinExistence type="predicted"/>
<dbReference type="EC" id="2.7.13.3" evidence="2"/>
<dbReference type="Pfam" id="PF00512">
    <property type="entry name" value="HisKA"/>
    <property type="match status" value="1"/>
</dbReference>
<dbReference type="SMART" id="SM00448">
    <property type="entry name" value="REC"/>
    <property type="match status" value="1"/>
</dbReference>
<comment type="catalytic activity">
    <reaction evidence="1">
        <text>ATP + protein L-histidine = ADP + protein N-phospho-L-histidine.</text>
        <dbReference type="EC" id="2.7.13.3"/>
    </reaction>
</comment>
<organism evidence="9 10">
    <name type="scientific">Sorangium cellulosum</name>
    <name type="common">Polyangium cellulosum</name>
    <dbReference type="NCBI Taxonomy" id="56"/>
    <lineage>
        <taxon>Bacteria</taxon>
        <taxon>Pseudomonadati</taxon>
        <taxon>Myxococcota</taxon>
        <taxon>Polyangia</taxon>
        <taxon>Polyangiales</taxon>
        <taxon>Polyangiaceae</taxon>
        <taxon>Sorangium</taxon>
    </lineage>
</organism>
<evidence type="ECO:0000259" key="8">
    <source>
        <dbReference type="PROSITE" id="PS50110"/>
    </source>
</evidence>
<gene>
    <name evidence="9" type="primary">cpxA</name>
    <name evidence="9" type="ORF">SOCE26_082830</name>
</gene>
<dbReference type="InterPro" id="IPR001789">
    <property type="entry name" value="Sig_transdc_resp-reg_receiver"/>
</dbReference>
<dbReference type="Pfam" id="PF02518">
    <property type="entry name" value="HATPase_c"/>
    <property type="match status" value="1"/>
</dbReference>